<organism evidence="7 8">
    <name type="scientific">Natronospira bacteriovora</name>
    <dbReference type="NCBI Taxonomy" id="3069753"/>
    <lineage>
        <taxon>Bacteria</taxon>
        <taxon>Pseudomonadati</taxon>
        <taxon>Pseudomonadota</taxon>
        <taxon>Gammaproteobacteria</taxon>
        <taxon>Natronospirales</taxon>
        <taxon>Natronospiraceae</taxon>
        <taxon>Natronospira</taxon>
    </lineage>
</organism>
<evidence type="ECO:0000256" key="2">
    <source>
        <dbReference type="ARBA" id="ARBA00022490"/>
    </source>
</evidence>
<feature type="binding site" evidence="5">
    <location>
        <begin position="143"/>
        <end position="147"/>
    </location>
    <ligand>
        <name>substrate</name>
    </ligand>
</feature>
<dbReference type="Pfam" id="PF00561">
    <property type="entry name" value="Abhydrolase_1"/>
    <property type="match status" value="1"/>
</dbReference>
<comment type="function">
    <text evidence="5">The physiological role of BioH is to remove the methyl group introduced by BioC when the pimeloyl moiety is complete. It allows to synthesize pimeloyl-ACP via the fatty acid synthetic pathway through the hydrolysis of the ester bonds of pimeloyl-ACP esters.</text>
</comment>
<dbReference type="HAMAP" id="MF_01260">
    <property type="entry name" value="Carboxylester"/>
    <property type="match status" value="1"/>
</dbReference>
<gene>
    <name evidence="5 7" type="primary">bioH</name>
    <name evidence="7" type="ORF">RBH19_09830</name>
</gene>
<evidence type="ECO:0000256" key="5">
    <source>
        <dbReference type="HAMAP-Rule" id="MF_01260"/>
    </source>
</evidence>
<evidence type="ECO:0000256" key="1">
    <source>
        <dbReference type="ARBA" id="ARBA00022487"/>
    </source>
</evidence>
<keyword evidence="8" id="KW-1185">Reference proteome</keyword>
<keyword evidence="3 5" id="KW-0093">Biotin biosynthesis</keyword>
<evidence type="ECO:0000259" key="6">
    <source>
        <dbReference type="Pfam" id="PF00561"/>
    </source>
</evidence>
<dbReference type="PANTHER" id="PTHR43798">
    <property type="entry name" value="MONOACYLGLYCEROL LIPASE"/>
    <property type="match status" value="1"/>
</dbReference>
<accession>A0ABU0W854</accession>
<comment type="pathway">
    <text evidence="5">Cofactor biosynthesis; biotin biosynthesis.</text>
</comment>
<name>A0ABU0W854_9GAMM</name>
<dbReference type="EMBL" id="JAVDDT010000006">
    <property type="protein sequence ID" value="MDQ2070176.1"/>
    <property type="molecule type" value="Genomic_DNA"/>
</dbReference>
<feature type="binding site" evidence="5">
    <location>
        <position position="20"/>
    </location>
    <ligand>
        <name>substrate</name>
    </ligand>
</feature>
<keyword evidence="4 5" id="KW-0378">Hydrolase</keyword>
<dbReference type="InterPro" id="IPR050266">
    <property type="entry name" value="AB_hydrolase_sf"/>
</dbReference>
<comment type="caution">
    <text evidence="7">The sequence shown here is derived from an EMBL/GenBank/DDBJ whole genome shotgun (WGS) entry which is preliminary data.</text>
</comment>
<evidence type="ECO:0000313" key="8">
    <source>
        <dbReference type="Proteomes" id="UP001239019"/>
    </source>
</evidence>
<dbReference type="EC" id="3.1.1.85" evidence="5"/>
<feature type="active site" evidence="5">
    <location>
        <position position="235"/>
    </location>
</feature>
<dbReference type="PANTHER" id="PTHR43798:SF31">
    <property type="entry name" value="AB HYDROLASE SUPERFAMILY PROTEIN YCLE"/>
    <property type="match status" value="1"/>
</dbReference>
<dbReference type="Gene3D" id="3.40.50.1820">
    <property type="entry name" value="alpha/beta hydrolase"/>
    <property type="match status" value="1"/>
</dbReference>
<feature type="active site" evidence="5">
    <location>
        <position position="207"/>
    </location>
</feature>
<comment type="subunit">
    <text evidence="5">Monomer.</text>
</comment>
<feature type="binding site" evidence="5">
    <location>
        <begin position="81"/>
        <end position="82"/>
    </location>
    <ligand>
        <name>substrate</name>
    </ligand>
</feature>
<dbReference type="GO" id="GO:0090499">
    <property type="term" value="F:pimelyl-[acyl-carrier protein] methyl ester esterase activity"/>
    <property type="evidence" value="ECO:0007669"/>
    <property type="project" value="UniProtKB-EC"/>
</dbReference>
<comment type="subcellular location">
    <subcellularLocation>
        <location evidence="5">Cytoplasm</location>
    </subcellularLocation>
</comment>
<keyword evidence="2 5" id="KW-0963">Cytoplasm</keyword>
<comment type="catalytic activity">
    <reaction evidence="5">
        <text>6-carboxyhexanoyl-[ACP] methyl ester + H2O = 6-carboxyhexanoyl-[ACP] + methanol + H(+)</text>
        <dbReference type="Rhea" id="RHEA:42700"/>
        <dbReference type="Rhea" id="RHEA-COMP:9955"/>
        <dbReference type="Rhea" id="RHEA-COMP:10186"/>
        <dbReference type="ChEBI" id="CHEBI:15377"/>
        <dbReference type="ChEBI" id="CHEBI:15378"/>
        <dbReference type="ChEBI" id="CHEBI:17790"/>
        <dbReference type="ChEBI" id="CHEBI:78846"/>
        <dbReference type="ChEBI" id="CHEBI:82735"/>
        <dbReference type="EC" id="3.1.1.85"/>
    </reaction>
</comment>
<sequence length="256" mass="28525">MTLWHETKGDGHDLVLVHGWGLHGDVWEPVLADLQQRFRVTRVDLPGHGRSREVPVGEGLSEWADEVLAVAPARAIWLGWSLGGMVAMRAALDAPERVDRLLAVATTPRFVTDADWPHAMAPDTLARFAGELRNDFRATVQQFLTLQLRGDPQARPLLRTLREAVFRHGEPHHEVLENGLSILGKVDLREELSRLGQPVRVISGRLDRLTHPEAGRALADALPRGDYHCLPRTAHAPFLSDPEHFLELTHDFAQAG</sequence>
<dbReference type="RefSeq" id="WP_306728674.1">
    <property type="nucleotide sequence ID" value="NZ_JAVDDT010000006.1"/>
</dbReference>
<evidence type="ECO:0000256" key="3">
    <source>
        <dbReference type="ARBA" id="ARBA00022756"/>
    </source>
</evidence>
<reference evidence="7 8" key="1">
    <citation type="submission" date="2023-08" db="EMBL/GenBank/DDBJ databases">
        <title>Whole-genome sequencing of halo(alkali)philic microorganisms from hypersaline lakes.</title>
        <authorList>
            <person name="Sorokin D.Y."/>
            <person name="Abbas B."/>
            <person name="Merkel A.Y."/>
        </authorList>
    </citation>
    <scope>NUCLEOTIDE SEQUENCE [LARGE SCALE GENOMIC DNA]</scope>
    <source>
        <strain evidence="7 8">AB-CW4</strain>
    </source>
</reference>
<dbReference type="PRINTS" id="PR00111">
    <property type="entry name" value="ABHYDROLASE"/>
</dbReference>
<dbReference type="Proteomes" id="UP001239019">
    <property type="component" value="Unassembled WGS sequence"/>
</dbReference>
<proteinExistence type="inferred from homology"/>
<feature type="domain" description="AB hydrolase-1" evidence="6">
    <location>
        <begin position="14"/>
        <end position="242"/>
    </location>
</feature>
<feature type="binding site" evidence="5">
    <location>
        <position position="235"/>
    </location>
    <ligand>
        <name>substrate</name>
    </ligand>
</feature>
<dbReference type="InterPro" id="IPR010076">
    <property type="entry name" value="BioH"/>
</dbReference>
<dbReference type="InterPro" id="IPR029058">
    <property type="entry name" value="AB_hydrolase_fold"/>
</dbReference>
<dbReference type="InterPro" id="IPR000073">
    <property type="entry name" value="AB_hydrolase_1"/>
</dbReference>
<protein>
    <recommendedName>
        <fullName evidence="5">Pimeloyl-[acyl-carrier protein] methyl ester esterase</fullName>
        <ecNumber evidence="5">3.1.1.85</ecNumber>
    </recommendedName>
    <alternativeName>
        <fullName evidence="5">Biotin synthesis protein BioH</fullName>
    </alternativeName>
    <alternativeName>
        <fullName evidence="5">Carboxylesterase BioH</fullName>
    </alternativeName>
</protein>
<feature type="active site" description="Nucleophile" evidence="5">
    <location>
        <position position="81"/>
    </location>
</feature>
<evidence type="ECO:0000256" key="4">
    <source>
        <dbReference type="ARBA" id="ARBA00022801"/>
    </source>
</evidence>
<dbReference type="NCBIfam" id="TIGR01738">
    <property type="entry name" value="bioH"/>
    <property type="match status" value="1"/>
</dbReference>
<evidence type="ECO:0000313" key="7">
    <source>
        <dbReference type="EMBL" id="MDQ2070176.1"/>
    </source>
</evidence>
<comment type="similarity">
    <text evidence="5">Belongs to the AB hydrolase superfamily. Carboxylesterase BioH family.</text>
</comment>
<keyword evidence="1 5" id="KW-0719">Serine esterase</keyword>
<dbReference type="SUPFAM" id="SSF53474">
    <property type="entry name" value="alpha/beta-Hydrolases"/>
    <property type="match status" value="1"/>
</dbReference>